<dbReference type="Gene3D" id="3.20.20.80">
    <property type="entry name" value="Glycosidases"/>
    <property type="match status" value="1"/>
</dbReference>
<dbReference type="EMBL" id="JAJEQF010000021">
    <property type="protein sequence ID" value="MCC2167870.1"/>
    <property type="molecule type" value="Genomic_DNA"/>
</dbReference>
<feature type="domain" description="HTH araC/xylS-type" evidence="7">
    <location>
        <begin position="152"/>
        <end position="250"/>
    </location>
</feature>
<dbReference type="PRINTS" id="PR00032">
    <property type="entry name" value="HTHARAC"/>
</dbReference>
<keyword evidence="2" id="KW-0378">Hydrolase</keyword>
<evidence type="ECO:0000256" key="5">
    <source>
        <dbReference type="ARBA" id="ARBA00023163"/>
    </source>
</evidence>
<organism evidence="8 9">
    <name type="scientific">Gallintestinimicrobium propionicum</name>
    <dbReference type="NCBI Taxonomy" id="2981770"/>
    <lineage>
        <taxon>Bacteria</taxon>
        <taxon>Bacillati</taxon>
        <taxon>Bacillota</taxon>
        <taxon>Clostridia</taxon>
        <taxon>Lachnospirales</taxon>
        <taxon>Lachnospiraceae</taxon>
        <taxon>Gallintestinimicrobium</taxon>
    </lineage>
</organism>
<evidence type="ECO:0000256" key="3">
    <source>
        <dbReference type="ARBA" id="ARBA00023015"/>
    </source>
</evidence>
<dbReference type="InterPro" id="IPR049166">
    <property type="entry name" value="GH39_cat"/>
</dbReference>
<dbReference type="InterPro" id="IPR018062">
    <property type="entry name" value="HTH_AraC-typ_CS"/>
</dbReference>
<dbReference type="PROSITE" id="PS01124">
    <property type="entry name" value="HTH_ARAC_FAMILY_2"/>
    <property type="match status" value="1"/>
</dbReference>
<dbReference type="SMART" id="SM00342">
    <property type="entry name" value="HTH_ARAC"/>
    <property type="match status" value="1"/>
</dbReference>
<comment type="caution">
    <text evidence="8">The sequence shown here is derived from an EMBL/GenBank/DDBJ whole genome shotgun (WGS) entry which is preliminary data.</text>
</comment>
<dbReference type="InterPro" id="IPR018060">
    <property type="entry name" value="HTH_AraC"/>
</dbReference>
<dbReference type="Gene3D" id="1.10.10.60">
    <property type="entry name" value="Homeodomain-like"/>
    <property type="match status" value="2"/>
</dbReference>
<dbReference type="GO" id="GO:0016798">
    <property type="term" value="F:hydrolase activity, acting on glycosyl bonds"/>
    <property type="evidence" value="ECO:0007669"/>
    <property type="project" value="UniProtKB-KW"/>
</dbReference>
<name>A0AAE3AYA6_9FIRM</name>
<reference evidence="8 9" key="1">
    <citation type="submission" date="2021-10" db="EMBL/GenBank/DDBJ databases">
        <title>Anaerobic single-cell dispensing facilitates the cultivation of human gut bacteria.</title>
        <authorList>
            <person name="Afrizal A."/>
        </authorList>
    </citation>
    <scope>NUCLEOTIDE SEQUENCE [LARGE SCALE GENOMIC DNA]</scope>
    <source>
        <strain evidence="8 9">CLA-AA-H244</strain>
    </source>
</reference>
<comment type="similarity">
    <text evidence="1">Belongs to the glycosyl hydrolase 39 family.</text>
</comment>
<evidence type="ECO:0000256" key="4">
    <source>
        <dbReference type="ARBA" id="ARBA00023125"/>
    </source>
</evidence>
<evidence type="ECO:0000256" key="6">
    <source>
        <dbReference type="ARBA" id="ARBA00023295"/>
    </source>
</evidence>
<dbReference type="Pfam" id="PF12833">
    <property type="entry name" value="HTH_18"/>
    <property type="match status" value="1"/>
</dbReference>
<accession>A0AAE3AYA6</accession>
<dbReference type="InterPro" id="IPR017853">
    <property type="entry name" value="GH"/>
</dbReference>
<protein>
    <submittedName>
        <fullName evidence="8">Helix-turn-helix domain-containing protein</fullName>
    </submittedName>
</protein>
<dbReference type="SUPFAM" id="SSF46689">
    <property type="entry name" value="Homeodomain-like"/>
    <property type="match status" value="2"/>
</dbReference>
<dbReference type="InterPro" id="IPR009057">
    <property type="entry name" value="Homeodomain-like_sf"/>
</dbReference>
<keyword evidence="9" id="KW-1185">Reference proteome</keyword>
<evidence type="ECO:0000256" key="2">
    <source>
        <dbReference type="ARBA" id="ARBA00022801"/>
    </source>
</evidence>
<dbReference type="RefSeq" id="WP_308728350.1">
    <property type="nucleotide sequence ID" value="NZ_JAJEQF010000021.1"/>
</dbReference>
<evidence type="ECO:0000259" key="7">
    <source>
        <dbReference type="PROSITE" id="PS01124"/>
    </source>
</evidence>
<dbReference type="PANTHER" id="PTHR43280">
    <property type="entry name" value="ARAC-FAMILY TRANSCRIPTIONAL REGULATOR"/>
    <property type="match status" value="1"/>
</dbReference>
<dbReference type="SUPFAM" id="SSF51445">
    <property type="entry name" value="(Trans)glycosidases"/>
    <property type="match status" value="1"/>
</dbReference>
<evidence type="ECO:0000313" key="9">
    <source>
        <dbReference type="Proteomes" id="UP001199355"/>
    </source>
</evidence>
<keyword evidence="4" id="KW-0238">DNA-binding</keyword>
<keyword evidence="6" id="KW-0326">Glycosidase</keyword>
<dbReference type="InterPro" id="IPR020449">
    <property type="entry name" value="Tscrpt_reg_AraC-type_HTH"/>
</dbReference>
<dbReference type="Pfam" id="PF01229">
    <property type="entry name" value="Glyco_hydro_39"/>
    <property type="match status" value="1"/>
</dbReference>
<evidence type="ECO:0000313" key="8">
    <source>
        <dbReference type="EMBL" id="MCC2167870.1"/>
    </source>
</evidence>
<dbReference type="PANTHER" id="PTHR43280:SF2">
    <property type="entry name" value="HTH-TYPE TRANSCRIPTIONAL REGULATOR EXSA"/>
    <property type="match status" value="1"/>
</dbReference>
<keyword evidence="5" id="KW-0804">Transcription</keyword>
<keyword evidence="3" id="KW-0805">Transcription regulation</keyword>
<evidence type="ECO:0000256" key="1">
    <source>
        <dbReference type="ARBA" id="ARBA00008875"/>
    </source>
</evidence>
<gene>
    <name evidence="8" type="ORF">LKD45_09225</name>
</gene>
<dbReference type="PROSITE" id="PS00041">
    <property type="entry name" value="HTH_ARAC_FAMILY_1"/>
    <property type="match status" value="1"/>
</dbReference>
<dbReference type="AlphaFoldDB" id="A0AAE3AYA6"/>
<sequence length="434" mass="50641">MVTENTELRIQELQEETENVKYRIEILYLLRGEVALKVNQENIILQKDDIHVFNVGDSVEELVLKSGLAARLYFKHSFFSKCCGIENFKIECSSTQNGMDVSGLRKLFHEILVNYFEQKGKDSFLQKELACKIGELLVQKYLVKGAPTDRIQQVLFYIQENYNGEISLAEAASRLYVSESHLSRAFKQETGINFMQYVMKMRLEHAVEELKQTDLSILQIANDSGFSSLAMFNKAFKEHFGETPSEYRGKYKKQELGNLSEEVVYDVLRDNLAKRNLVEEQISKISVEADTRTGEVCETPWQKMINIGPAADLMDQQVQKHILLLKEKLDFEYVRIWGIFHENMRILPFQKGERPNFRNLDRILEFLLENRIRPFFQIGPKPFDIYGVSRKTGGNRNEEIVDYTPQEWEKLLFDLLEHLVKHFTQPANKKSRLK</sequence>
<dbReference type="GO" id="GO:0043565">
    <property type="term" value="F:sequence-specific DNA binding"/>
    <property type="evidence" value="ECO:0007669"/>
    <property type="project" value="InterPro"/>
</dbReference>
<dbReference type="GO" id="GO:0003700">
    <property type="term" value="F:DNA-binding transcription factor activity"/>
    <property type="evidence" value="ECO:0007669"/>
    <property type="project" value="InterPro"/>
</dbReference>
<dbReference type="Proteomes" id="UP001199355">
    <property type="component" value="Unassembled WGS sequence"/>
</dbReference>
<proteinExistence type="inferred from homology"/>